<sequence>MYRIKRIVESFFVLLAALSFCVFLLPSQATVANAAGIETTNDTLAIIPAKDGTRTLDSSNGVDVHAQLLDGDSFVIKNNEVTLVNASGTNVAKITVTLPVGKKVVFNSTTSTLRIVNSSSFGLMSANGCTNNKWAQWLVRVSGDLLVCTPAAIAATGVSAGVAEAFVAAGCAGGVEALVTWISC</sequence>
<organism evidence="2 3">
    <name type="scientific">Galliscardovia ingluviei</name>
    <dbReference type="NCBI Taxonomy" id="1769422"/>
    <lineage>
        <taxon>Bacteria</taxon>
        <taxon>Bacillati</taxon>
        <taxon>Actinomycetota</taxon>
        <taxon>Actinomycetes</taxon>
        <taxon>Bifidobacteriales</taxon>
        <taxon>Bifidobacteriaceae</taxon>
        <taxon>Galliscardovia</taxon>
    </lineage>
</organism>
<accession>A0A8J3F1R6</accession>
<evidence type="ECO:0000256" key="1">
    <source>
        <dbReference type="SAM" id="SignalP"/>
    </source>
</evidence>
<evidence type="ECO:0000313" key="3">
    <source>
        <dbReference type="Proteomes" id="UP000619536"/>
    </source>
</evidence>
<reference evidence="2" key="1">
    <citation type="journal article" date="2014" name="Int. J. Syst. Evol. Microbiol.">
        <title>Complete genome sequence of Corynebacterium casei LMG S-19264T (=DSM 44701T), isolated from a smear-ripened cheese.</title>
        <authorList>
            <consortium name="US DOE Joint Genome Institute (JGI-PGF)"/>
            <person name="Walter F."/>
            <person name="Albersmeier A."/>
            <person name="Kalinowski J."/>
            <person name="Ruckert C."/>
        </authorList>
    </citation>
    <scope>NUCLEOTIDE SEQUENCE</scope>
    <source>
        <strain evidence="2">CCM 8606</strain>
    </source>
</reference>
<comment type="caution">
    <text evidence="2">The sequence shown here is derived from an EMBL/GenBank/DDBJ whole genome shotgun (WGS) entry which is preliminary data.</text>
</comment>
<dbReference type="EMBL" id="BMDH01000001">
    <property type="protein sequence ID" value="GGI13626.1"/>
    <property type="molecule type" value="Genomic_DNA"/>
</dbReference>
<keyword evidence="3" id="KW-1185">Reference proteome</keyword>
<reference evidence="2" key="2">
    <citation type="submission" date="2020-09" db="EMBL/GenBank/DDBJ databases">
        <authorList>
            <person name="Sun Q."/>
            <person name="Sedlacek I."/>
        </authorList>
    </citation>
    <scope>NUCLEOTIDE SEQUENCE</scope>
    <source>
        <strain evidence="2">CCM 8606</strain>
    </source>
</reference>
<name>A0A8J3F1R6_9BIFI</name>
<proteinExistence type="predicted"/>
<feature type="chain" id="PRO_5035205854" evidence="1">
    <location>
        <begin position="35"/>
        <end position="184"/>
    </location>
</feature>
<protein>
    <submittedName>
        <fullName evidence="2">Uncharacterized protein</fullName>
    </submittedName>
</protein>
<feature type="signal peptide" evidence="1">
    <location>
        <begin position="1"/>
        <end position="34"/>
    </location>
</feature>
<gene>
    <name evidence="2" type="ORF">GCM10007377_06900</name>
</gene>
<evidence type="ECO:0000313" key="2">
    <source>
        <dbReference type="EMBL" id="GGI13626.1"/>
    </source>
</evidence>
<dbReference type="AlphaFoldDB" id="A0A8J3F1R6"/>
<dbReference type="Proteomes" id="UP000619536">
    <property type="component" value="Unassembled WGS sequence"/>
</dbReference>
<keyword evidence="1" id="KW-0732">Signal</keyword>